<protein>
    <submittedName>
        <fullName evidence="1">Uncharacterized protein</fullName>
    </submittedName>
</protein>
<comment type="caution">
    <text evidence="1">The sequence shown here is derived from an EMBL/GenBank/DDBJ whole genome shotgun (WGS) entry which is preliminary data.</text>
</comment>
<dbReference type="HOGENOM" id="CLU_150653_0_0_6"/>
<dbReference type="EMBL" id="AMCZ02000020">
    <property type="protein sequence ID" value="EWC40465.1"/>
    <property type="molecule type" value="Genomic_DNA"/>
</dbReference>
<sequence>MFKTSRNAELLPGLSTAPDGVQFWSYVELEMTWPWFYLQIVEDDGNAAFRSMLMVPSVPLLEQVIAAQTEHAWLEQAYLVSPGHMNEVGRWLMEPLLEILSIRDAQGSELGHQYRVEGDRTYSTSACQSLGSRISKHVIFSAALHLRG</sequence>
<evidence type="ECO:0000313" key="1">
    <source>
        <dbReference type="EMBL" id="EWC40465.1"/>
    </source>
</evidence>
<evidence type="ECO:0000313" key="2">
    <source>
        <dbReference type="Proteomes" id="UP000026923"/>
    </source>
</evidence>
<dbReference type="GeneID" id="99795937"/>
<dbReference type="eggNOG" id="ENOG5031FQJ">
    <property type="taxonomic scope" value="Bacteria"/>
</dbReference>
<reference evidence="1 2" key="1">
    <citation type="journal article" date="2013" name="Genome Announc.">
        <title>Draft Genome of the Nitrogen-Fixing Bacterium Pseudomonas stutzeri Strain KOS6 Isolated from Industrial Hydrocarbon Sludge.</title>
        <authorList>
            <person name="Grigoryeva T.V."/>
            <person name="Laikov A.V."/>
            <person name="Naumova R.P."/>
            <person name="Manolov A.I."/>
            <person name="Larin A.K."/>
            <person name="Karpova I.Y."/>
            <person name="Semashko T.A."/>
            <person name="Alexeev D.G."/>
            <person name="Kostryukova E.S."/>
            <person name="Muller R."/>
            <person name="Govorun V.M."/>
        </authorList>
    </citation>
    <scope>NUCLEOTIDE SEQUENCE [LARGE SCALE GENOMIC DNA]</scope>
    <source>
        <strain evidence="1 2">KOS6</strain>
    </source>
</reference>
<dbReference type="AlphaFoldDB" id="A0A061JQ47"/>
<accession>A0A061JQ47</accession>
<name>A0A061JQ47_STUST</name>
<proteinExistence type="predicted"/>
<dbReference type="Proteomes" id="UP000026923">
    <property type="component" value="Unassembled WGS sequence"/>
</dbReference>
<gene>
    <name evidence="1" type="ORF">B597_015085</name>
</gene>
<dbReference type="RefSeq" id="WP_003292632.1">
    <property type="nucleotide sequence ID" value="NZ_KK020676.1"/>
</dbReference>
<dbReference type="OrthoDB" id="7021542at2"/>
<organism evidence="1 2">
    <name type="scientific">Stutzerimonas stutzeri KOS6</name>
    <dbReference type="NCBI Taxonomy" id="1218352"/>
    <lineage>
        <taxon>Bacteria</taxon>
        <taxon>Pseudomonadati</taxon>
        <taxon>Pseudomonadota</taxon>
        <taxon>Gammaproteobacteria</taxon>
        <taxon>Pseudomonadales</taxon>
        <taxon>Pseudomonadaceae</taxon>
        <taxon>Stutzerimonas</taxon>
    </lineage>
</organism>